<sequence length="191" mass="21371">MPWATKEVFFIVVEKVACFAIGLLYGYDDAEADILPPFSVAIAAIIDVTPSEENQTMVYKRLVQIGRVVFIAKGKDAGKIATIVDVVDGNRVLIDGPSSGVVRCVRNLKDLQLTKFVVNVRVGQRTKGVKEAFDAAKINDQFKQTTWAKKIAQKAIRAKLTDYERFKLMKAKQMRNRLVRIELAKLKKAAK</sequence>
<gene>
    <name evidence="7" type="primary">Necator_chrI.g2016</name>
    <name evidence="7" type="ORF">RB195_005890</name>
</gene>
<dbReference type="CDD" id="cd23702">
    <property type="entry name" value="eL14"/>
    <property type="match status" value="1"/>
</dbReference>
<dbReference type="InterPro" id="IPR002784">
    <property type="entry name" value="Ribosomal_eL14_dom"/>
</dbReference>
<dbReference type="InterPro" id="IPR008991">
    <property type="entry name" value="Translation_prot_SH3-like_sf"/>
</dbReference>
<dbReference type="Gene3D" id="2.30.30.30">
    <property type="match status" value="1"/>
</dbReference>
<dbReference type="Proteomes" id="UP001303046">
    <property type="component" value="Unassembled WGS sequence"/>
</dbReference>
<evidence type="ECO:0000256" key="4">
    <source>
        <dbReference type="ARBA" id="ARBA00035215"/>
    </source>
</evidence>
<dbReference type="EMBL" id="JAVFWL010000001">
    <property type="protein sequence ID" value="KAK6728523.1"/>
    <property type="molecule type" value="Genomic_DNA"/>
</dbReference>
<evidence type="ECO:0000256" key="1">
    <source>
        <dbReference type="ARBA" id="ARBA00006592"/>
    </source>
</evidence>
<dbReference type="SUPFAM" id="SSF50104">
    <property type="entry name" value="Translation proteins SH3-like domain"/>
    <property type="match status" value="1"/>
</dbReference>
<dbReference type="PANTHER" id="PTHR11127:SF2">
    <property type="entry name" value="LARGE RIBOSOMAL SUBUNIT PROTEIN EL14"/>
    <property type="match status" value="1"/>
</dbReference>
<proteinExistence type="inferred from homology"/>
<dbReference type="InterPro" id="IPR014722">
    <property type="entry name" value="Rib_uL2_dom2"/>
</dbReference>
<name>A0ABR1BTV5_NECAM</name>
<dbReference type="InterPro" id="IPR039660">
    <property type="entry name" value="Ribosomal_eL14"/>
</dbReference>
<keyword evidence="3" id="KW-0687">Ribonucleoprotein</keyword>
<dbReference type="Pfam" id="PF01929">
    <property type="entry name" value="Ribosomal_L14e"/>
    <property type="match status" value="1"/>
</dbReference>
<keyword evidence="8" id="KW-1185">Reference proteome</keyword>
<comment type="caution">
    <text evidence="7">The sequence shown here is derived from an EMBL/GenBank/DDBJ whole genome shotgun (WGS) entry which is preliminary data.</text>
</comment>
<evidence type="ECO:0000256" key="3">
    <source>
        <dbReference type="ARBA" id="ARBA00023274"/>
    </source>
</evidence>
<keyword evidence="2" id="KW-0689">Ribosomal protein</keyword>
<protein>
    <recommendedName>
        <fullName evidence="4">Large ribosomal subunit protein eL14</fullName>
    </recommendedName>
    <alternativeName>
        <fullName evidence="5">60S ribosomal protein L14</fullName>
    </alternativeName>
</protein>
<evidence type="ECO:0000313" key="8">
    <source>
        <dbReference type="Proteomes" id="UP001303046"/>
    </source>
</evidence>
<accession>A0ABR1BTV5</accession>
<dbReference type="PANTHER" id="PTHR11127">
    <property type="entry name" value="60S RIBOSOMAL PROTEIN L14"/>
    <property type="match status" value="1"/>
</dbReference>
<reference evidence="7 8" key="1">
    <citation type="submission" date="2023-08" db="EMBL/GenBank/DDBJ databases">
        <title>A Necator americanus chromosomal reference genome.</title>
        <authorList>
            <person name="Ilik V."/>
            <person name="Petrzelkova K.J."/>
            <person name="Pardy F."/>
            <person name="Fuh T."/>
            <person name="Niatou-Singa F.S."/>
            <person name="Gouil Q."/>
            <person name="Baker L."/>
            <person name="Ritchie M.E."/>
            <person name="Jex A.R."/>
            <person name="Gazzola D."/>
            <person name="Li H."/>
            <person name="Toshio Fujiwara R."/>
            <person name="Zhan B."/>
            <person name="Aroian R.V."/>
            <person name="Pafco B."/>
            <person name="Schwarz E.M."/>
        </authorList>
    </citation>
    <scope>NUCLEOTIDE SEQUENCE [LARGE SCALE GENOMIC DNA]</scope>
    <source>
        <strain evidence="7 8">Aroian</strain>
        <tissue evidence="7">Whole animal</tissue>
    </source>
</reference>
<organism evidence="7 8">
    <name type="scientific">Necator americanus</name>
    <name type="common">Human hookworm</name>
    <dbReference type="NCBI Taxonomy" id="51031"/>
    <lineage>
        <taxon>Eukaryota</taxon>
        <taxon>Metazoa</taxon>
        <taxon>Ecdysozoa</taxon>
        <taxon>Nematoda</taxon>
        <taxon>Chromadorea</taxon>
        <taxon>Rhabditida</taxon>
        <taxon>Rhabditina</taxon>
        <taxon>Rhabditomorpha</taxon>
        <taxon>Strongyloidea</taxon>
        <taxon>Ancylostomatidae</taxon>
        <taxon>Bunostominae</taxon>
        <taxon>Necator</taxon>
    </lineage>
</organism>
<dbReference type="Gene3D" id="6.10.250.2270">
    <property type="match status" value="1"/>
</dbReference>
<feature type="domain" description="Large ribosomal subunit protein eL14" evidence="6">
    <location>
        <begin position="103"/>
        <end position="176"/>
    </location>
</feature>
<evidence type="ECO:0000259" key="6">
    <source>
        <dbReference type="Pfam" id="PF01929"/>
    </source>
</evidence>
<evidence type="ECO:0000313" key="7">
    <source>
        <dbReference type="EMBL" id="KAK6728523.1"/>
    </source>
</evidence>
<evidence type="ECO:0000256" key="2">
    <source>
        <dbReference type="ARBA" id="ARBA00022980"/>
    </source>
</evidence>
<comment type="similarity">
    <text evidence="1">Belongs to the eukaryotic ribosomal protein eL14 family.</text>
</comment>
<evidence type="ECO:0000256" key="5">
    <source>
        <dbReference type="ARBA" id="ARBA00035318"/>
    </source>
</evidence>